<keyword evidence="5 9" id="KW-0064">Aspartyl protease</keyword>
<dbReference type="PANTHER" id="PTHR33695">
    <property type="entry name" value="LIPOPROTEIN SIGNAL PEPTIDASE"/>
    <property type="match status" value="1"/>
</dbReference>
<feature type="transmembrane region" description="Helical" evidence="9">
    <location>
        <begin position="34"/>
        <end position="54"/>
    </location>
</feature>
<reference evidence="12 13" key="1">
    <citation type="journal article" date="2018" name="Nat. Biotechnol.">
        <title>A standardized bacterial taxonomy based on genome phylogeny substantially revises the tree of life.</title>
        <authorList>
            <person name="Parks D.H."/>
            <person name="Chuvochina M."/>
            <person name="Waite D.W."/>
            <person name="Rinke C."/>
            <person name="Skarshewski A."/>
            <person name="Chaumeil P.A."/>
            <person name="Hugenholtz P."/>
        </authorList>
    </citation>
    <scope>NUCLEOTIDE SEQUENCE [LARGE SCALE GENOMIC DNA]</scope>
    <source>
        <strain evidence="12">UBA8672</strain>
    </source>
</reference>
<dbReference type="RefSeq" id="WP_013885959.1">
    <property type="nucleotide sequence ID" value="NZ_JAAZVV010000037.1"/>
</dbReference>
<dbReference type="GO" id="GO:0005886">
    <property type="term" value="C:plasma membrane"/>
    <property type="evidence" value="ECO:0007669"/>
    <property type="project" value="UniProtKB-SubCell"/>
</dbReference>
<comment type="subcellular location">
    <subcellularLocation>
        <location evidence="9">Cell membrane</location>
        <topology evidence="9">Multi-pass membrane protein</topology>
    </subcellularLocation>
</comment>
<dbReference type="EMBL" id="DPPF01000203">
    <property type="protein sequence ID" value="HCW93914.1"/>
    <property type="molecule type" value="Genomic_DNA"/>
</dbReference>
<dbReference type="NCBIfam" id="TIGR00077">
    <property type="entry name" value="lspA"/>
    <property type="match status" value="1"/>
</dbReference>
<evidence type="ECO:0000313" key="12">
    <source>
        <dbReference type="EMBL" id="HCW93914.1"/>
    </source>
</evidence>
<comment type="caution">
    <text evidence="12">The sequence shown here is derived from an EMBL/GenBank/DDBJ whole genome shotgun (WGS) entry which is preliminary data.</text>
</comment>
<dbReference type="Proteomes" id="UP000262325">
    <property type="component" value="Unassembled WGS sequence"/>
</dbReference>
<evidence type="ECO:0000256" key="2">
    <source>
        <dbReference type="ARBA" id="ARBA00022475"/>
    </source>
</evidence>
<dbReference type="OMA" id="PKHFAVF"/>
<evidence type="ECO:0000256" key="6">
    <source>
        <dbReference type="ARBA" id="ARBA00022801"/>
    </source>
</evidence>
<evidence type="ECO:0000256" key="10">
    <source>
        <dbReference type="RuleBase" id="RU000594"/>
    </source>
</evidence>
<keyword evidence="6 9" id="KW-0378">Hydrolase</keyword>
<keyword evidence="4 9" id="KW-0812">Transmembrane</keyword>
<evidence type="ECO:0000256" key="1">
    <source>
        <dbReference type="ARBA" id="ARBA00006139"/>
    </source>
</evidence>
<evidence type="ECO:0000256" key="7">
    <source>
        <dbReference type="ARBA" id="ARBA00022989"/>
    </source>
</evidence>
<evidence type="ECO:0000256" key="9">
    <source>
        <dbReference type="HAMAP-Rule" id="MF_00161"/>
    </source>
</evidence>
<protein>
    <recommendedName>
        <fullName evidence="9">Lipoprotein signal peptidase</fullName>
        <ecNumber evidence="9">3.4.23.36</ecNumber>
    </recommendedName>
    <alternativeName>
        <fullName evidence="9">Prolipoprotein signal peptidase</fullName>
    </alternativeName>
    <alternativeName>
        <fullName evidence="9">Signal peptidase II</fullName>
        <shortName evidence="9">SPase II</shortName>
    </alternativeName>
</protein>
<dbReference type="PRINTS" id="PR00781">
    <property type="entry name" value="LIPOSIGPTASE"/>
</dbReference>
<dbReference type="HAMAP" id="MF_00161">
    <property type="entry name" value="LspA"/>
    <property type="match status" value="1"/>
</dbReference>
<comment type="function">
    <text evidence="9 10">This protein specifically catalyzes the removal of signal peptides from prolipoproteins.</text>
</comment>
<evidence type="ECO:0000256" key="3">
    <source>
        <dbReference type="ARBA" id="ARBA00022670"/>
    </source>
</evidence>
<dbReference type="GO" id="GO:0004190">
    <property type="term" value="F:aspartic-type endopeptidase activity"/>
    <property type="evidence" value="ECO:0007669"/>
    <property type="project" value="UniProtKB-UniRule"/>
</dbReference>
<comment type="similarity">
    <text evidence="1 9 11">Belongs to the peptidase A8 family.</text>
</comment>
<proteinExistence type="inferred from homology"/>
<evidence type="ECO:0000313" key="13">
    <source>
        <dbReference type="Proteomes" id="UP000262325"/>
    </source>
</evidence>
<accession>A0A3D5QE15</accession>
<feature type="transmembrane region" description="Helical" evidence="9">
    <location>
        <begin position="130"/>
        <end position="151"/>
    </location>
</feature>
<dbReference type="InterPro" id="IPR001872">
    <property type="entry name" value="Peptidase_A8"/>
</dbReference>
<keyword evidence="2 9" id="KW-1003">Cell membrane</keyword>
<comment type="pathway">
    <text evidence="9">Protein modification; lipoprotein biosynthesis (signal peptide cleavage).</text>
</comment>
<sequence length="158" mass="17997">MKKYILLIAAVVGLDQFTKYLVVHNMSLYESFPVIKGFFSITFILNPGAAFGMMADLNEAYRQLFFIIITIIAIVIISILAYREKQHKLRFFSYMLIISGALGNLIDRIFVGKVVDFLDFYIGKYHWPAFNVADCAISVGIFFLIVDIIFVKEVKSGD</sequence>
<feature type="transmembrane region" description="Helical" evidence="9">
    <location>
        <begin position="60"/>
        <end position="82"/>
    </location>
</feature>
<dbReference type="EC" id="3.4.23.36" evidence="9"/>
<feature type="active site" evidence="9">
    <location>
        <position position="134"/>
    </location>
</feature>
<dbReference type="GO" id="GO:0006508">
    <property type="term" value="P:proteolysis"/>
    <property type="evidence" value="ECO:0007669"/>
    <property type="project" value="UniProtKB-KW"/>
</dbReference>
<organism evidence="12 13">
    <name type="scientific">Flexistipes sinusarabici</name>
    <dbReference type="NCBI Taxonomy" id="2352"/>
    <lineage>
        <taxon>Bacteria</taxon>
        <taxon>Pseudomonadati</taxon>
        <taxon>Deferribacterota</taxon>
        <taxon>Deferribacteres</taxon>
        <taxon>Deferribacterales</taxon>
        <taxon>Flexistipitaceae</taxon>
        <taxon>Flexistipes</taxon>
    </lineage>
</organism>
<evidence type="ECO:0000256" key="11">
    <source>
        <dbReference type="RuleBase" id="RU004181"/>
    </source>
</evidence>
<dbReference type="PROSITE" id="PS00855">
    <property type="entry name" value="SPASE_II"/>
    <property type="match status" value="1"/>
</dbReference>
<dbReference type="Pfam" id="PF01252">
    <property type="entry name" value="Peptidase_A8"/>
    <property type="match status" value="1"/>
</dbReference>
<keyword evidence="7 9" id="KW-1133">Transmembrane helix</keyword>
<evidence type="ECO:0000256" key="4">
    <source>
        <dbReference type="ARBA" id="ARBA00022692"/>
    </source>
</evidence>
<keyword evidence="3 9" id="KW-0645">Protease</keyword>
<dbReference type="PANTHER" id="PTHR33695:SF1">
    <property type="entry name" value="LIPOPROTEIN SIGNAL PEPTIDASE"/>
    <property type="match status" value="1"/>
</dbReference>
<feature type="transmembrane region" description="Helical" evidence="9">
    <location>
        <begin position="91"/>
        <end position="110"/>
    </location>
</feature>
<evidence type="ECO:0000256" key="8">
    <source>
        <dbReference type="ARBA" id="ARBA00023136"/>
    </source>
</evidence>
<dbReference type="AlphaFoldDB" id="A0A3D5QE15"/>
<gene>
    <name evidence="9 12" type="primary">lspA</name>
    <name evidence="12" type="ORF">DHM44_09560</name>
</gene>
<name>A0A3D5QE15_FLESI</name>
<evidence type="ECO:0000256" key="5">
    <source>
        <dbReference type="ARBA" id="ARBA00022750"/>
    </source>
</evidence>
<dbReference type="UniPathway" id="UPA00665"/>
<comment type="catalytic activity">
    <reaction evidence="9 10">
        <text>Release of signal peptides from bacterial membrane prolipoproteins. Hydrolyzes -Xaa-Yaa-Zaa-|-(S,diacylglyceryl)Cys-, in which Xaa is hydrophobic (preferably Leu), and Yaa (Ala or Ser) and Zaa (Gly or Ala) have small, neutral side chains.</text>
        <dbReference type="EC" id="3.4.23.36"/>
    </reaction>
</comment>
<feature type="active site" evidence="9">
    <location>
        <position position="116"/>
    </location>
</feature>
<keyword evidence="8 9" id="KW-0472">Membrane</keyword>